<sequence length="1706" mass="169675">MAGPIRSRRGSALLVAHVILLALVPGGVAYVKQVAIGTDHQCALLTSGCVKCWGRNDRYQLGYPLVPPEGLGADGAALAAAPCVDVGVNTTVTQVEAGHKFTCVLLSIGEVRCWGWNGLGQLGRPYTTGALEPLPTNSSAAMGDALPFAALGVGKLAKQISAGYCHVAVLTTDGLVKTWGCNHAGQLGYEYCYPLSITGSINYCVNYNGSTTVSASSIAKHFLQYNSRGTLIGIQSRRQLFLEDSRPEVQLGLTTGVAVTQVVAGDSHTCALASDGSVRCWGGGCDLTAALGRLFESDPEAAAVPAAHNASLWSPTVTPVLGQPYIQPMCTSLGHLGRFTSFGAGTSRDGLNFQMGSNLPKVDLGVFGGAKKLVSAGTHTCALLESGAVKCWGRVEGGTLLGNGLAPTGAVSLSAADSSAARLGTGVTVTDIAAGGARTCVILSNGRAKCWGPGSFLGYEAPLPAGAAAWGSADVSLDNNLPYLELWGNASFAGPVRVVQMAVSKRTANASNAATICALLSTGRLRCWGADGGHGDSLPRGSPTAAGRMGAALPDVPLLPDTQQPPLPPFPPNPPPPAGLLASPPPPAPLPPLPRLAPGAMKPPAPAPPPPPAGADALLSQAEAAKVLGGPGEGVRRYITPTAQYLLTALGAVLVFIAVGGLAVGWLERRHLRAQAKAQGLAKPKFDRATFMRALEGGVVAAINPRLQVFRWALPMAALLAVLTVLTMALVTSILQEQCVTTCSTVPLQLIRLTDSRRCTPLDIRDTLPGYGDSSGDSGAAAAALAAAAAAADPGGAAAAAAATLAGAAFAGKGGGALHSYARVGKCSILHSQECAVAQWPLLARCAAAAAAWAGNLSTAAGGGNSSSSSGLQSWGQLLRDGRGMPGNPLRFAPADTVASPPPPSPAPSPPPAPNFAPPPTAPAGGPSPGGSGAGLGSGAAPPPPPPPPGMRWPDQPCQLYTSIRYGKACGRPGDTDEGHPDDVCWVLTVETAGYEPDTRGAEGTGCRNTDVASSECAKTWVEVAVWERMGSPAIHGPPACPDVSYVPPSEDPPGLRNPSSGAYLPPPDLAAGLNVSDASLCGGDKYTPDHGYRCLYQRSRLCQVVDGGSRTCAEVSSTDEAELPALWLGASGLAFAGLTRDPAAHTCAPWPLQPLDESRLLIKGLLVRLAETATTQVAARLKYFSDATVHVIFDGDFAQVTVGKSRLAAYWSTTQLYCCQPVCPSLLASLGNALGYAAYIEMVFSLALIVAYMLVFRKEANQLGLRWSHLASIVTEQDIAYDRDTALSLHRAEMRIQAETAVAAKGMRPGAVGAAPSPRAGGGATATAAAAGGGGVFQRFKGRAKALLQRPRARAAGAGPAAGGAAAGAAGAAAAGAKPGKGKAGAASGKAGAAAAAAAADGSEARGGGGGVGAFFRRMMPVRLNPRVASDSGAAAAGASAAAAAPGAGPPPPPATAAPPPPSGNVIMVGKAAKATKAGAAAAAAAAGGGGGGASGSDGAGHAGGTRAPAMLTGAGGKGKVGFAAGAAGNGAAADDGDDVGAAGAAAAAAAANKEWAHLAKPAGTKSMPAARSASTSGVAVLKESQSQSAKNIAVPPGVGAGAGRRMSVEGTAYATPLTIGTGGGGRWVAPAAAAGSQQPAASAAAMITPTSPAAAGTAAGSGGGSAASRRGAALSRLGAPPQQLGSPPPPPLAGPSASPAQRRQ</sequence>
<evidence type="ECO:0000256" key="3">
    <source>
        <dbReference type="SAM" id="Phobius"/>
    </source>
</evidence>
<dbReference type="Pfam" id="PF13540">
    <property type="entry name" value="RCC1_2"/>
    <property type="match status" value="5"/>
</dbReference>
<accession>A0A835SK70</accession>
<evidence type="ECO:0000256" key="2">
    <source>
        <dbReference type="SAM" id="MobiDB-lite"/>
    </source>
</evidence>
<feature type="signal peptide" evidence="4">
    <location>
        <begin position="1"/>
        <end position="29"/>
    </location>
</feature>
<keyword evidence="6" id="KW-1185">Reference proteome</keyword>
<reference evidence="5" key="1">
    <citation type="journal article" date="2020" name="bioRxiv">
        <title>Comparative genomics of Chlamydomonas.</title>
        <authorList>
            <person name="Craig R.J."/>
            <person name="Hasan A.R."/>
            <person name="Ness R.W."/>
            <person name="Keightley P.D."/>
        </authorList>
    </citation>
    <scope>NUCLEOTIDE SEQUENCE</scope>
    <source>
        <strain evidence="5">CCAP 11/173</strain>
    </source>
</reference>
<feature type="region of interest" description="Disordered" evidence="2">
    <location>
        <begin position="1043"/>
        <end position="1064"/>
    </location>
</feature>
<dbReference type="OrthoDB" id="540695at2759"/>
<comment type="caution">
    <text evidence="5">The sequence shown here is derived from an EMBL/GenBank/DDBJ whole genome shotgun (WGS) entry which is preliminary data.</text>
</comment>
<keyword evidence="4" id="KW-0732">Signal</keyword>
<proteinExistence type="predicted"/>
<feature type="compositionally biased region" description="Low complexity" evidence="2">
    <location>
        <begin position="860"/>
        <end position="879"/>
    </location>
</feature>
<feature type="region of interest" description="Disordered" evidence="2">
    <location>
        <begin position="860"/>
        <end position="957"/>
    </location>
</feature>
<feature type="region of interest" description="Disordered" evidence="2">
    <location>
        <begin position="1444"/>
        <end position="1464"/>
    </location>
</feature>
<keyword evidence="3" id="KW-0812">Transmembrane</keyword>
<feature type="compositionally biased region" description="Low complexity" evidence="2">
    <location>
        <begin position="1631"/>
        <end position="1660"/>
    </location>
</feature>
<keyword evidence="3" id="KW-1133">Transmembrane helix</keyword>
<feature type="transmembrane region" description="Helical" evidence="3">
    <location>
        <begin position="1234"/>
        <end position="1257"/>
    </location>
</feature>
<evidence type="ECO:0000313" key="6">
    <source>
        <dbReference type="Proteomes" id="UP000613740"/>
    </source>
</evidence>
<dbReference type="Proteomes" id="UP000613740">
    <property type="component" value="Unassembled WGS sequence"/>
</dbReference>
<dbReference type="PANTHER" id="PTHR45982">
    <property type="entry name" value="REGULATOR OF CHROMOSOME CONDENSATION"/>
    <property type="match status" value="1"/>
</dbReference>
<dbReference type="InterPro" id="IPR051553">
    <property type="entry name" value="Ran_GTPase-activating"/>
</dbReference>
<name>A0A835SK70_9CHLO</name>
<evidence type="ECO:0000256" key="1">
    <source>
        <dbReference type="PROSITE-ProRule" id="PRU00235"/>
    </source>
</evidence>
<evidence type="ECO:0000313" key="5">
    <source>
        <dbReference type="EMBL" id="KAG2428529.1"/>
    </source>
</evidence>
<feature type="compositionally biased region" description="Pro residues" evidence="2">
    <location>
        <begin position="1449"/>
        <end position="1464"/>
    </location>
</feature>
<feature type="compositionally biased region" description="Low complexity" evidence="2">
    <location>
        <begin position="1668"/>
        <end position="1687"/>
    </location>
</feature>
<protein>
    <submittedName>
        <fullName evidence="5">Uncharacterized protein</fullName>
    </submittedName>
</protein>
<feature type="compositionally biased region" description="Pro residues" evidence="2">
    <location>
        <begin position="941"/>
        <end position="951"/>
    </location>
</feature>
<feature type="compositionally biased region" description="Gly residues" evidence="2">
    <location>
        <begin position="927"/>
        <end position="938"/>
    </location>
</feature>
<feature type="transmembrane region" description="Helical" evidence="3">
    <location>
        <begin position="712"/>
        <end position="735"/>
    </location>
</feature>
<dbReference type="PANTHER" id="PTHR45982:SF1">
    <property type="entry name" value="REGULATOR OF CHROMOSOME CONDENSATION"/>
    <property type="match status" value="1"/>
</dbReference>
<gene>
    <name evidence="5" type="ORF">HYH02_014333</name>
</gene>
<feature type="chain" id="PRO_5032477345" evidence="4">
    <location>
        <begin position="30"/>
        <end position="1706"/>
    </location>
</feature>
<feature type="compositionally biased region" description="Low complexity" evidence="2">
    <location>
        <begin position="1696"/>
        <end position="1706"/>
    </location>
</feature>
<feature type="transmembrane region" description="Helical" evidence="3">
    <location>
        <begin position="645"/>
        <end position="667"/>
    </location>
</feature>
<feature type="compositionally biased region" description="Low complexity" evidence="2">
    <location>
        <begin position="553"/>
        <end position="562"/>
    </location>
</feature>
<evidence type="ECO:0000256" key="4">
    <source>
        <dbReference type="SAM" id="SignalP"/>
    </source>
</evidence>
<dbReference type="GO" id="GO:0005737">
    <property type="term" value="C:cytoplasm"/>
    <property type="evidence" value="ECO:0007669"/>
    <property type="project" value="TreeGrafter"/>
</dbReference>
<dbReference type="PROSITE" id="PS50012">
    <property type="entry name" value="RCC1_3"/>
    <property type="match status" value="1"/>
</dbReference>
<organism evidence="5 6">
    <name type="scientific">Chlamydomonas schloesseri</name>
    <dbReference type="NCBI Taxonomy" id="2026947"/>
    <lineage>
        <taxon>Eukaryota</taxon>
        <taxon>Viridiplantae</taxon>
        <taxon>Chlorophyta</taxon>
        <taxon>core chlorophytes</taxon>
        <taxon>Chlorophyceae</taxon>
        <taxon>CS clade</taxon>
        <taxon>Chlamydomonadales</taxon>
        <taxon>Chlamydomonadaceae</taxon>
        <taxon>Chlamydomonas</taxon>
    </lineage>
</organism>
<feature type="compositionally biased region" description="Pro residues" evidence="2">
    <location>
        <begin position="900"/>
        <end position="922"/>
    </location>
</feature>
<feature type="compositionally biased region" description="Pro residues" evidence="2">
    <location>
        <begin position="563"/>
        <end position="613"/>
    </location>
</feature>
<dbReference type="PRINTS" id="PR00633">
    <property type="entry name" value="RCCNDNSATION"/>
</dbReference>
<dbReference type="InterPro" id="IPR000408">
    <property type="entry name" value="Reg_chr_condens"/>
</dbReference>
<keyword evidence="3" id="KW-0472">Membrane</keyword>
<dbReference type="EMBL" id="JAEHOD010000092">
    <property type="protein sequence ID" value="KAG2428529.1"/>
    <property type="molecule type" value="Genomic_DNA"/>
</dbReference>
<feature type="region of interest" description="Disordered" evidence="2">
    <location>
        <begin position="538"/>
        <end position="616"/>
    </location>
</feature>
<feature type="region of interest" description="Disordered" evidence="2">
    <location>
        <begin position="1626"/>
        <end position="1706"/>
    </location>
</feature>
<feature type="repeat" description="RCC1" evidence="1">
    <location>
        <begin position="109"/>
        <end position="173"/>
    </location>
</feature>
<dbReference type="SUPFAM" id="SSF50985">
    <property type="entry name" value="RCC1/BLIP-II"/>
    <property type="match status" value="1"/>
</dbReference>
<dbReference type="Gene3D" id="2.130.10.30">
    <property type="entry name" value="Regulator of chromosome condensation 1/beta-lactamase-inhibitor protein II"/>
    <property type="match status" value="2"/>
</dbReference>
<dbReference type="GO" id="GO:0005085">
    <property type="term" value="F:guanyl-nucleotide exchange factor activity"/>
    <property type="evidence" value="ECO:0007669"/>
    <property type="project" value="TreeGrafter"/>
</dbReference>
<dbReference type="InterPro" id="IPR009091">
    <property type="entry name" value="RCC1/BLIP-II"/>
</dbReference>